<gene>
    <name evidence="3" type="ORF">BU057_10220</name>
</gene>
<proteinExistence type="predicted"/>
<dbReference type="Pfam" id="PF13038">
    <property type="entry name" value="DUF3899"/>
    <property type="match status" value="1"/>
</dbReference>
<evidence type="ECO:0000259" key="2">
    <source>
        <dbReference type="Pfam" id="PF13038"/>
    </source>
</evidence>
<dbReference type="InterPro" id="IPR025007">
    <property type="entry name" value="DUF3899"/>
</dbReference>
<dbReference type="Proteomes" id="UP000240859">
    <property type="component" value="Unassembled WGS sequence"/>
</dbReference>
<feature type="transmembrane region" description="Helical" evidence="1">
    <location>
        <begin position="9"/>
        <end position="31"/>
    </location>
</feature>
<sequence length="126" mass="14796">MKMISKHNILIWGLFTPLLSLALWLFSVHTLVHFMNLLFYISTILTIIFFIILIVQEGVLDPTSYGFRRLKYQLSSQKHRDALEKDTFFKPGQVKKDQYFITPWVITGFVCNVIYLLCSILISFML</sequence>
<dbReference type="EMBL" id="PZFR01000074">
    <property type="protein sequence ID" value="PTI67816.1"/>
    <property type="molecule type" value="Genomic_DNA"/>
</dbReference>
<comment type="caution">
    <text evidence="3">The sequence shown here is derived from an EMBL/GenBank/DDBJ whole genome shotgun (WGS) entry which is preliminary data.</text>
</comment>
<protein>
    <submittedName>
        <fullName evidence="3">DUF3899 domain-containing protein</fullName>
    </submittedName>
</protein>
<reference evidence="3 4" key="1">
    <citation type="journal article" date="2016" name="Front. Microbiol.">
        <title>Comprehensive Phylogenetic Analysis of Bovine Non-aureus Staphylococci Species Based on Whole-Genome Sequencing.</title>
        <authorList>
            <person name="Naushad S."/>
            <person name="Barkema H.W."/>
            <person name="Luby C."/>
            <person name="Condas L.A."/>
            <person name="Nobrega D.B."/>
            <person name="Carson D.A."/>
            <person name="De Buck J."/>
        </authorList>
    </citation>
    <scope>NUCLEOTIDE SEQUENCE [LARGE SCALE GENOMIC DNA]</scope>
    <source>
        <strain evidence="3 4">SNUC 1084</strain>
    </source>
</reference>
<keyword evidence="1" id="KW-0812">Transmembrane</keyword>
<keyword evidence="1" id="KW-1133">Transmembrane helix</keyword>
<feature type="transmembrane region" description="Helical" evidence="1">
    <location>
        <begin position="99"/>
        <end position="125"/>
    </location>
</feature>
<accession>A0ABX5IKA7</accession>
<feature type="transmembrane region" description="Helical" evidence="1">
    <location>
        <begin position="37"/>
        <end position="60"/>
    </location>
</feature>
<evidence type="ECO:0000313" key="3">
    <source>
        <dbReference type="EMBL" id="PTI67816.1"/>
    </source>
</evidence>
<feature type="domain" description="DUF3899" evidence="2">
    <location>
        <begin position="36"/>
        <end position="124"/>
    </location>
</feature>
<keyword evidence="1" id="KW-0472">Membrane</keyword>
<name>A0ABX5IKA7_9STAP</name>
<keyword evidence="4" id="KW-1185">Reference proteome</keyword>
<organism evidence="3 4">
    <name type="scientific">Staphylococcus succinus</name>
    <dbReference type="NCBI Taxonomy" id="61015"/>
    <lineage>
        <taxon>Bacteria</taxon>
        <taxon>Bacillati</taxon>
        <taxon>Bacillota</taxon>
        <taxon>Bacilli</taxon>
        <taxon>Bacillales</taxon>
        <taxon>Staphylococcaceae</taxon>
        <taxon>Staphylococcus</taxon>
    </lineage>
</organism>
<evidence type="ECO:0000313" key="4">
    <source>
        <dbReference type="Proteomes" id="UP000240859"/>
    </source>
</evidence>
<evidence type="ECO:0000256" key="1">
    <source>
        <dbReference type="SAM" id="Phobius"/>
    </source>
</evidence>